<dbReference type="Proteomes" id="UP000261032">
    <property type="component" value="Unassembled WGS sequence"/>
</dbReference>
<evidence type="ECO:0000256" key="1">
    <source>
        <dbReference type="ARBA" id="ARBA00004651"/>
    </source>
</evidence>
<evidence type="ECO:0000256" key="8">
    <source>
        <dbReference type="ARBA" id="ARBA00023136"/>
    </source>
</evidence>
<protein>
    <submittedName>
        <fullName evidence="12">ABC transporter ATP-binding protein</fullName>
    </submittedName>
</protein>
<dbReference type="PROSITE" id="PS00211">
    <property type="entry name" value="ABC_TRANSPORTER_1"/>
    <property type="match status" value="1"/>
</dbReference>
<feature type="transmembrane region" description="Helical" evidence="9">
    <location>
        <begin position="244"/>
        <end position="263"/>
    </location>
</feature>
<dbReference type="Pfam" id="PF00005">
    <property type="entry name" value="ABC_tran"/>
    <property type="match status" value="1"/>
</dbReference>
<dbReference type="InterPro" id="IPR003439">
    <property type="entry name" value="ABC_transporter-like_ATP-bd"/>
</dbReference>
<organism evidence="12 13">
    <name type="scientific">Thomasclavelia ramosa</name>
    <dbReference type="NCBI Taxonomy" id="1547"/>
    <lineage>
        <taxon>Bacteria</taxon>
        <taxon>Bacillati</taxon>
        <taxon>Bacillota</taxon>
        <taxon>Erysipelotrichia</taxon>
        <taxon>Erysipelotrichales</taxon>
        <taxon>Coprobacillaceae</taxon>
        <taxon>Thomasclavelia</taxon>
    </lineage>
</organism>
<dbReference type="CDD" id="cd07346">
    <property type="entry name" value="ABC_6TM_exporters"/>
    <property type="match status" value="1"/>
</dbReference>
<dbReference type="PROSITE" id="PS50929">
    <property type="entry name" value="ABC_TM1F"/>
    <property type="match status" value="1"/>
</dbReference>
<evidence type="ECO:0000256" key="5">
    <source>
        <dbReference type="ARBA" id="ARBA00022741"/>
    </source>
</evidence>
<evidence type="ECO:0000256" key="6">
    <source>
        <dbReference type="ARBA" id="ARBA00022840"/>
    </source>
</evidence>
<feature type="transmembrane region" description="Helical" evidence="9">
    <location>
        <begin position="137"/>
        <end position="154"/>
    </location>
</feature>
<feature type="domain" description="ABC transporter" evidence="10">
    <location>
        <begin position="332"/>
        <end position="565"/>
    </location>
</feature>
<keyword evidence="7 9" id="KW-1133">Transmembrane helix</keyword>
<feature type="domain" description="ABC transmembrane type-1" evidence="11">
    <location>
        <begin position="19"/>
        <end position="301"/>
    </location>
</feature>
<proteinExistence type="predicted"/>
<dbReference type="Gene3D" id="1.20.1560.10">
    <property type="entry name" value="ABC transporter type 1, transmembrane domain"/>
    <property type="match status" value="1"/>
</dbReference>
<feature type="transmembrane region" description="Helical" evidence="9">
    <location>
        <begin position="20"/>
        <end position="41"/>
    </location>
</feature>
<dbReference type="PANTHER" id="PTHR24221">
    <property type="entry name" value="ATP-BINDING CASSETTE SUB-FAMILY B"/>
    <property type="match status" value="1"/>
</dbReference>
<comment type="subcellular location">
    <subcellularLocation>
        <location evidence="1">Cell membrane</location>
        <topology evidence="1">Multi-pass membrane protein</topology>
    </subcellularLocation>
</comment>
<dbReference type="InterPro" id="IPR003593">
    <property type="entry name" value="AAA+_ATPase"/>
</dbReference>
<dbReference type="GO" id="GO:0034040">
    <property type="term" value="F:ATPase-coupled lipid transmembrane transporter activity"/>
    <property type="evidence" value="ECO:0007669"/>
    <property type="project" value="TreeGrafter"/>
</dbReference>
<dbReference type="PROSITE" id="PS50893">
    <property type="entry name" value="ABC_TRANSPORTER_2"/>
    <property type="match status" value="1"/>
</dbReference>
<dbReference type="SUPFAM" id="SSF52540">
    <property type="entry name" value="P-loop containing nucleoside triphosphate hydrolases"/>
    <property type="match status" value="1"/>
</dbReference>
<feature type="transmembrane region" description="Helical" evidence="9">
    <location>
        <begin position="160"/>
        <end position="177"/>
    </location>
</feature>
<evidence type="ECO:0000259" key="11">
    <source>
        <dbReference type="PROSITE" id="PS50929"/>
    </source>
</evidence>
<dbReference type="InterPro" id="IPR027417">
    <property type="entry name" value="P-loop_NTPase"/>
</dbReference>
<keyword evidence="6 12" id="KW-0067">ATP-binding</keyword>
<keyword evidence="4 9" id="KW-0812">Transmembrane</keyword>
<evidence type="ECO:0000256" key="4">
    <source>
        <dbReference type="ARBA" id="ARBA00022692"/>
    </source>
</evidence>
<sequence length="581" mass="65254">MLKKVLEYAGDYRKKTYQAIATMLIGVGMNILPFLFIYQIITPLIMHQQISTHYIIFRVIAIAISLILYAVFYVKGLALSHQSAYHTLKNLRISLQCKLEKQPLGVIQEKGVGAHKKTFIDDIEAIELLLAHALPEGISNLAIPLFIYIVMFIVDWKLALLSLGSLPIGLLAMGAMFKIGMKEMSNYYASAQKMNNTIIEYVNGMEVVKVFNRDGESYHRFENDIRGYRDFTLAWYKACWPWMALYNSILPCVALLTLPFGSWLVLHNYSSLPDLVLILCLSFAIGTPLLRALAFVSTLPQISYKIEFLEKMLSAPPLQQTSDCFKDRNHHISFDNVSFAYNNNVVLHNINLEIKEGSLTALIGESGSGKSTLAKLLVHFYDVHSGSIKIGNQDLRQMSIETLNNQIAYVSQEQFLFNTTLMENIIMGRLDASDEEVYQAASKAQCDEFLSRLELGIHTLAGDGGKQLSGGERQRISLARAILKDAPIIVLDEATAFMDPENEEKMNAAIAEVIKDKTVIVIAHHLHSIINAHQICVLKNGYLNTVGTHQELIDTCLEYQKLWTMANNSANWRVSHNQGGN</sequence>
<keyword evidence="5" id="KW-0547">Nucleotide-binding</keyword>
<evidence type="ECO:0000256" key="9">
    <source>
        <dbReference type="SAM" id="Phobius"/>
    </source>
</evidence>
<dbReference type="SMART" id="SM00382">
    <property type="entry name" value="AAA"/>
    <property type="match status" value="1"/>
</dbReference>
<dbReference type="GO" id="GO:0016887">
    <property type="term" value="F:ATP hydrolysis activity"/>
    <property type="evidence" value="ECO:0007669"/>
    <property type="project" value="InterPro"/>
</dbReference>
<comment type="caution">
    <text evidence="12">The sequence shown here is derived from an EMBL/GenBank/DDBJ whole genome shotgun (WGS) entry which is preliminary data.</text>
</comment>
<evidence type="ECO:0000256" key="7">
    <source>
        <dbReference type="ARBA" id="ARBA00022989"/>
    </source>
</evidence>
<dbReference type="PANTHER" id="PTHR24221:SF397">
    <property type="entry name" value="ABC TRANSPORTER, ATP-BINDING TRANSMEMBRANE PROTEIN"/>
    <property type="match status" value="1"/>
</dbReference>
<dbReference type="Gene3D" id="3.40.50.300">
    <property type="entry name" value="P-loop containing nucleotide triphosphate hydrolases"/>
    <property type="match status" value="1"/>
</dbReference>
<dbReference type="InterPro" id="IPR039421">
    <property type="entry name" value="Type_1_exporter"/>
</dbReference>
<evidence type="ECO:0000259" key="10">
    <source>
        <dbReference type="PROSITE" id="PS50893"/>
    </source>
</evidence>
<evidence type="ECO:0000313" key="13">
    <source>
        <dbReference type="Proteomes" id="UP000261032"/>
    </source>
</evidence>
<dbReference type="RefSeq" id="WP_117581778.1">
    <property type="nucleotide sequence ID" value="NZ_QUSL01000018.1"/>
</dbReference>
<feature type="transmembrane region" description="Helical" evidence="9">
    <location>
        <begin position="53"/>
        <end position="74"/>
    </location>
</feature>
<dbReference type="InterPro" id="IPR011527">
    <property type="entry name" value="ABC1_TM_dom"/>
</dbReference>
<feature type="transmembrane region" description="Helical" evidence="9">
    <location>
        <begin position="275"/>
        <end position="296"/>
    </location>
</feature>
<dbReference type="SUPFAM" id="SSF90123">
    <property type="entry name" value="ABC transporter transmembrane region"/>
    <property type="match status" value="1"/>
</dbReference>
<keyword evidence="2" id="KW-0813">Transport</keyword>
<gene>
    <name evidence="12" type="ORF">DXB93_11575</name>
</gene>
<evidence type="ECO:0000313" key="12">
    <source>
        <dbReference type="EMBL" id="RGD84321.1"/>
    </source>
</evidence>
<keyword evidence="8 9" id="KW-0472">Membrane</keyword>
<dbReference type="AlphaFoldDB" id="A0A3E3EBS7"/>
<keyword evidence="3" id="KW-1003">Cell membrane</keyword>
<dbReference type="Pfam" id="PF00664">
    <property type="entry name" value="ABC_membrane"/>
    <property type="match status" value="1"/>
</dbReference>
<name>A0A3E3EBS7_9FIRM</name>
<dbReference type="InterPro" id="IPR036640">
    <property type="entry name" value="ABC1_TM_sf"/>
</dbReference>
<dbReference type="EMBL" id="QUSL01000018">
    <property type="protein sequence ID" value="RGD84321.1"/>
    <property type="molecule type" value="Genomic_DNA"/>
</dbReference>
<dbReference type="InterPro" id="IPR017871">
    <property type="entry name" value="ABC_transporter-like_CS"/>
</dbReference>
<evidence type="ECO:0000256" key="3">
    <source>
        <dbReference type="ARBA" id="ARBA00022475"/>
    </source>
</evidence>
<dbReference type="GO" id="GO:0005524">
    <property type="term" value="F:ATP binding"/>
    <property type="evidence" value="ECO:0007669"/>
    <property type="project" value="UniProtKB-KW"/>
</dbReference>
<accession>A0A3E3EBS7</accession>
<dbReference type="GO" id="GO:0005886">
    <property type="term" value="C:plasma membrane"/>
    <property type="evidence" value="ECO:0007669"/>
    <property type="project" value="UniProtKB-SubCell"/>
</dbReference>
<dbReference type="GO" id="GO:0140359">
    <property type="term" value="F:ABC-type transporter activity"/>
    <property type="evidence" value="ECO:0007669"/>
    <property type="project" value="InterPro"/>
</dbReference>
<evidence type="ECO:0000256" key="2">
    <source>
        <dbReference type="ARBA" id="ARBA00022448"/>
    </source>
</evidence>
<dbReference type="FunFam" id="3.40.50.300:FF:000221">
    <property type="entry name" value="Multidrug ABC transporter ATP-binding protein"/>
    <property type="match status" value="1"/>
</dbReference>
<reference evidence="12 13" key="1">
    <citation type="submission" date="2018-08" db="EMBL/GenBank/DDBJ databases">
        <title>A genome reference for cultivated species of the human gut microbiota.</title>
        <authorList>
            <person name="Zou Y."/>
            <person name="Xue W."/>
            <person name="Luo G."/>
        </authorList>
    </citation>
    <scope>NUCLEOTIDE SEQUENCE [LARGE SCALE GENOMIC DNA]</scope>
    <source>
        <strain evidence="12 13">OM06-4</strain>
    </source>
</reference>